<reference evidence="1" key="1">
    <citation type="submission" date="2024-07" db="EMBL/GenBank/DDBJ databases">
        <title>Complete genome sequence of Prevotella sp. YM-2024 GTC17253.</title>
        <authorList>
            <person name="Hayashi M."/>
            <person name="Muto Y."/>
            <person name="Tanaka K."/>
            <person name="Niwa H."/>
        </authorList>
    </citation>
    <scope>NUCLEOTIDE SEQUENCE</scope>
    <source>
        <strain evidence="1">GTC17253</strain>
    </source>
</reference>
<gene>
    <name evidence="1" type="ORF">GTC17253_03400</name>
</gene>
<accession>A0AB33IM38</accession>
<proteinExistence type="predicted"/>
<dbReference type="AlphaFoldDB" id="A0AB33IM38"/>
<sequence length="61" mass="7228">MKEGREKIVMLGWKDKTILQKMQNIWQESVSFLNLFGLSLQIEKYALSEQQENLNKNKNLT</sequence>
<evidence type="ECO:0000313" key="1">
    <source>
        <dbReference type="EMBL" id="BFO70374.1"/>
    </source>
</evidence>
<name>A0AB33IM38_9BACT</name>
<dbReference type="EMBL" id="AP035785">
    <property type="protein sequence ID" value="BFO70374.1"/>
    <property type="molecule type" value="Genomic_DNA"/>
</dbReference>
<organism evidence="1">
    <name type="scientific">Prevotella sp. GTC17253</name>
    <dbReference type="NCBI Taxonomy" id="3236793"/>
    <lineage>
        <taxon>Bacteria</taxon>
        <taxon>Pseudomonadati</taxon>
        <taxon>Bacteroidota</taxon>
        <taxon>Bacteroidia</taxon>
        <taxon>Bacteroidales</taxon>
        <taxon>Prevotellaceae</taxon>
        <taxon>Prevotella</taxon>
    </lineage>
</organism>
<protein>
    <submittedName>
        <fullName evidence="1">Uncharacterized protein</fullName>
    </submittedName>
</protein>